<dbReference type="EMBL" id="BK032511">
    <property type="protein sequence ID" value="DAF44596.1"/>
    <property type="molecule type" value="Genomic_DNA"/>
</dbReference>
<organism evidence="1">
    <name type="scientific">Podoviridae sp. ct8Lf7</name>
    <dbReference type="NCBI Taxonomy" id="2827723"/>
    <lineage>
        <taxon>Viruses</taxon>
        <taxon>Duplodnaviria</taxon>
        <taxon>Heunggongvirae</taxon>
        <taxon>Uroviricota</taxon>
        <taxon>Caudoviricetes</taxon>
    </lineage>
</organism>
<name>A0A8S5S0N3_9CAUD</name>
<reference evidence="1" key="1">
    <citation type="journal article" date="2021" name="Proc. Natl. Acad. Sci. U.S.A.">
        <title>A Catalog of Tens of Thousands of Viruses from Human Metagenomes Reveals Hidden Associations with Chronic Diseases.</title>
        <authorList>
            <person name="Tisza M.J."/>
            <person name="Buck C.B."/>
        </authorList>
    </citation>
    <scope>NUCLEOTIDE SEQUENCE</scope>
    <source>
        <strain evidence="1">Ct8Lf7</strain>
    </source>
</reference>
<accession>A0A8S5S0N3</accession>
<protein>
    <submittedName>
        <fullName evidence="1">Uncharacterized protein</fullName>
    </submittedName>
</protein>
<sequence>MNEYTLKSPFEVWWTTAEEFTENIPAISTIGYLVDINDKEITLARNIIGLYSYPYE</sequence>
<evidence type="ECO:0000313" key="1">
    <source>
        <dbReference type="EMBL" id="DAF44596.1"/>
    </source>
</evidence>
<proteinExistence type="predicted"/>